<proteinExistence type="predicted"/>
<evidence type="ECO:0000313" key="3">
    <source>
        <dbReference type="Proteomes" id="UP000193240"/>
    </source>
</evidence>
<dbReference type="AlphaFoldDB" id="A0A1Y2M6T2"/>
<evidence type="ECO:0000256" key="1">
    <source>
        <dbReference type="SAM" id="Phobius"/>
    </source>
</evidence>
<keyword evidence="1" id="KW-1133">Transmembrane helix</keyword>
<name>A0A1Y2M6T2_EPING</name>
<accession>A0A1Y2M6T2</accession>
<reference evidence="2 3" key="1">
    <citation type="journal article" date="2017" name="Genome Announc.">
        <title>Genome sequence of the saprophytic ascomycete Epicoccum nigrum ICMP 19927 strain isolated from New Zealand.</title>
        <authorList>
            <person name="Fokin M."/>
            <person name="Fleetwood D."/>
            <person name="Weir B.S."/>
            <person name="Villas-Boas S.G."/>
        </authorList>
    </citation>
    <scope>NUCLEOTIDE SEQUENCE [LARGE SCALE GENOMIC DNA]</scope>
    <source>
        <strain evidence="2 3">ICMP 19927</strain>
    </source>
</reference>
<protein>
    <submittedName>
        <fullName evidence="2">Uncharacterized protein</fullName>
    </submittedName>
</protein>
<dbReference type="Proteomes" id="UP000193240">
    <property type="component" value="Unassembled WGS sequence"/>
</dbReference>
<organism evidence="2 3">
    <name type="scientific">Epicoccum nigrum</name>
    <name type="common">Soil fungus</name>
    <name type="synonym">Epicoccum purpurascens</name>
    <dbReference type="NCBI Taxonomy" id="105696"/>
    <lineage>
        <taxon>Eukaryota</taxon>
        <taxon>Fungi</taxon>
        <taxon>Dikarya</taxon>
        <taxon>Ascomycota</taxon>
        <taxon>Pezizomycotina</taxon>
        <taxon>Dothideomycetes</taxon>
        <taxon>Pleosporomycetidae</taxon>
        <taxon>Pleosporales</taxon>
        <taxon>Pleosporineae</taxon>
        <taxon>Didymellaceae</taxon>
        <taxon>Epicoccum</taxon>
    </lineage>
</organism>
<dbReference type="EMBL" id="KZ107840">
    <property type="protein sequence ID" value="OSS51217.1"/>
    <property type="molecule type" value="Genomic_DNA"/>
</dbReference>
<keyword evidence="1" id="KW-0812">Transmembrane</keyword>
<keyword evidence="3" id="KW-1185">Reference proteome</keyword>
<feature type="transmembrane region" description="Helical" evidence="1">
    <location>
        <begin position="91"/>
        <end position="118"/>
    </location>
</feature>
<sequence>MEAPAMLDSDTETKTGTESLEQQFRHLGWCPGQADQLQQTCSSAAFDYLSTLDRRDFRPNNHDRFMDYPSYPIPHFTPYPRRLSRGPSTQGGVAIFILLPFPITIGIGSLIAFIITMAQPPHVFTLRAKGLLAVFLVLYLGFAVLAAGWLFLIDAYMYRVWLGSFEGGWKGEGEGGGSAM</sequence>
<evidence type="ECO:0000313" key="2">
    <source>
        <dbReference type="EMBL" id="OSS51217.1"/>
    </source>
</evidence>
<feature type="transmembrane region" description="Helical" evidence="1">
    <location>
        <begin position="130"/>
        <end position="152"/>
    </location>
</feature>
<dbReference type="InParanoid" id="A0A1Y2M6T2"/>
<keyword evidence="1" id="KW-0472">Membrane</keyword>
<gene>
    <name evidence="2" type="ORF">B5807_03123</name>
</gene>